<dbReference type="EMBL" id="WMBB01000009">
    <property type="protein sequence ID" value="MTE15207.1"/>
    <property type="molecule type" value="Genomic_DNA"/>
</dbReference>
<dbReference type="RefSeq" id="WP_154789616.1">
    <property type="nucleotide sequence ID" value="NZ_WMBB01000009.1"/>
</dbReference>
<name>A0A6I3L011_9NOCA</name>
<reference evidence="1 2" key="1">
    <citation type="submission" date="2019-11" db="EMBL/GenBank/DDBJ databases">
        <title>Nocardia sp. nov. CT2-14 isolated from soil.</title>
        <authorList>
            <person name="Kanchanasin P."/>
            <person name="Tanasupawat S."/>
            <person name="Yuki M."/>
            <person name="Kudo T."/>
        </authorList>
    </citation>
    <scope>NUCLEOTIDE SEQUENCE [LARGE SCALE GENOMIC DNA]</scope>
    <source>
        <strain evidence="1 2">CT2-14</strain>
    </source>
</reference>
<evidence type="ECO:0000313" key="1">
    <source>
        <dbReference type="EMBL" id="MTE15207.1"/>
    </source>
</evidence>
<evidence type="ECO:0000313" key="2">
    <source>
        <dbReference type="Proteomes" id="UP000432464"/>
    </source>
</evidence>
<organism evidence="1 2">
    <name type="scientific">Nocardia aurantiaca</name>
    <dbReference type="NCBI Taxonomy" id="2675850"/>
    <lineage>
        <taxon>Bacteria</taxon>
        <taxon>Bacillati</taxon>
        <taxon>Actinomycetota</taxon>
        <taxon>Actinomycetes</taxon>
        <taxon>Mycobacteriales</taxon>
        <taxon>Nocardiaceae</taxon>
        <taxon>Nocardia</taxon>
    </lineage>
</organism>
<comment type="caution">
    <text evidence="1">The sequence shown here is derived from an EMBL/GenBank/DDBJ whole genome shotgun (WGS) entry which is preliminary data.</text>
</comment>
<sequence>MVYLGRWNYDFPDHSTMINYATENVPGAPDAPQIGDIIFTSSAGGRVTGRTDVGCTWEFKTATDGLTLDPPDQTCHNPTLGYTYTTTAWTVQVKGDRETESITALSHHQDADYVFTLAHGARTRVPEDDPDVAGAFEGTWSFNGPRRGTSF</sequence>
<dbReference type="Proteomes" id="UP000432464">
    <property type="component" value="Unassembled WGS sequence"/>
</dbReference>
<proteinExistence type="predicted"/>
<protein>
    <submittedName>
        <fullName evidence="1">Uncharacterized protein</fullName>
    </submittedName>
</protein>
<gene>
    <name evidence="1" type="ORF">GLP40_20815</name>
</gene>
<keyword evidence="2" id="KW-1185">Reference proteome</keyword>
<accession>A0A6I3L011</accession>
<dbReference type="AlphaFoldDB" id="A0A6I3L011"/>